<evidence type="ECO:0000313" key="3">
    <source>
        <dbReference type="Proteomes" id="UP000010816"/>
    </source>
</evidence>
<feature type="transmembrane region" description="Helical" evidence="1">
    <location>
        <begin position="204"/>
        <end position="226"/>
    </location>
</feature>
<keyword evidence="1" id="KW-0812">Transmembrane</keyword>
<dbReference type="RefSeq" id="WP_015281010.1">
    <property type="nucleotide sequence ID" value="NC_019940.1"/>
</dbReference>
<dbReference type="Pfam" id="PF14808">
    <property type="entry name" value="TMEM164"/>
    <property type="match status" value="1"/>
</dbReference>
<feature type="transmembrane region" description="Helical" evidence="1">
    <location>
        <begin position="98"/>
        <end position="115"/>
    </location>
</feature>
<dbReference type="HOGENOM" id="CLU_088526_0_1_6"/>
<dbReference type="Proteomes" id="UP000010816">
    <property type="component" value="Chromosome"/>
</dbReference>
<dbReference type="InterPro" id="IPR011737">
    <property type="entry name" value="CHP02206_TP0381"/>
</dbReference>
<dbReference type="NCBIfam" id="TIGR02206">
    <property type="entry name" value="intg_mem_TP0381"/>
    <property type="match status" value="1"/>
</dbReference>
<sequence>MHEAETFVLFGTVHSVTLAIVAAVALGVPLLARWTLPAFWQRRFGLLIGLLLIAQEGVAIWFQTSYYGRDWTQVLPLHLCGIAVVLTAWMLIMRSYRVYEVVYFWACGGTLQALLTPDLSVGFPAPAYVVFFIGHGLVVVGVLYAMLVYRFRPQLVSIAKSVAAILALVPIIAPVNLWLDTNYLFLCDKPAQASLMDYLGPWPWYILSLAGVGLVSCIFYYLPFLLADLFAGRPILAGRAGEGASVR</sequence>
<name>L0GZR9_9GAMM</name>
<dbReference type="AlphaFoldDB" id="L0GZR9"/>
<evidence type="ECO:0000256" key="1">
    <source>
        <dbReference type="SAM" id="Phobius"/>
    </source>
</evidence>
<reference evidence="2 3" key="1">
    <citation type="submission" date="2011-09" db="EMBL/GenBank/DDBJ databases">
        <title>Complete sequence of chromosome of Thioflavicoccus mobilis 8321.</title>
        <authorList>
            <consortium name="US DOE Joint Genome Institute"/>
            <person name="Lucas S."/>
            <person name="Han J."/>
            <person name="Lapidus A."/>
            <person name="Cheng J.-F."/>
            <person name="Goodwin L."/>
            <person name="Pitluck S."/>
            <person name="Peters L."/>
            <person name="Ovchinnikova G."/>
            <person name="Lu M."/>
            <person name="Detter J.C."/>
            <person name="Han C."/>
            <person name="Tapia R."/>
            <person name="Land M."/>
            <person name="Hauser L."/>
            <person name="Kyrpides N."/>
            <person name="Ivanova N."/>
            <person name="Pagani I."/>
            <person name="Vogl K."/>
            <person name="Liu Z."/>
            <person name="Imhoff J."/>
            <person name="Thiel V."/>
            <person name="Frigaard N.-U."/>
            <person name="Bryant D."/>
            <person name="Woyke T."/>
        </authorList>
    </citation>
    <scope>NUCLEOTIDE SEQUENCE [LARGE SCALE GENOMIC DNA]</scope>
    <source>
        <strain evidence="2 3">8321</strain>
    </source>
</reference>
<feature type="transmembrane region" description="Helical" evidence="1">
    <location>
        <begin position="127"/>
        <end position="149"/>
    </location>
</feature>
<feature type="transmembrane region" description="Helical" evidence="1">
    <location>
        <begin position="74"/>
        <end position="91"/>
    </location>
</feature>
<accession>L0GZR9</accession>
<proteinExistence type="predicted"/>
<dbReference type="KEGG" id="tmb:Thimo_2119"/>
<feature type="transmembrane region" description="Helical" evidence="1">
    <location>
        <begin position="44"/>
        <end position="62"/>
    </location>
</feature>
<dbReference type="OrthoDB" id="9813172at2"/>
<feature type="transmembrane region" description="Helical" evidence="1">
    <location>
        <begin position="161"/>
        <end position="179"/>
    </location>
</feature>
<evidence type="ECO:0000313" key="2">
    <source>
        <dbReference type="EMBL" id="AGA90870.1"/>
    </source>
</evidence>
<protein>
    <submittedName>
        <fullName evidence="2">Conserved hypothetical integral membrane protein TIGR02206</fullName>
    </submittedName>
</protein>
<dbReference type="PATRIC" id="fig|765912.4.peg.2073"/>
<keyword evidence="1" id="KW-0472">Membrane</keyword>
<keyword evidence="1" id="KW-1133">Transmembrane helix</keyword>
<dbReference type="eggNOG" id="COG5522">
    <property type="taxonomic scope" value="Bacteria"/>
</dbReference>
<organism evidence="2 3">
    <name type="scientific">Thioflavicoccus mobilis 8321</name>
    <dbReference type="NCBI Taxonomy" id="765912"/>
    <lineage>
        <taxon>Bacteria</taxon>
        <taxon>Pseudomonadati</taxon>
        <taxon>Pseudomonadota</taxon>
        <taxon>Gammaproteobacteria</taxon>
        <taxon>Chromatiales</taxon>
        <taxon>Chromatiaceae</taxon>
        <taxon>Thioflavicoccus</taxon>
    </lineage>
</organism>
<keyword evidence="3" id="KW-1185">Reference proteome</keyword>
<dbReference type="STRING" id="765912.Thimo_2119"/>
<gene>
    <name evidence="2" type="ORF">Thimo_2119</name>
</gene>
<dbReference type="EMBL" id="CP003051">
    <property type="protein sequence ID" value="AGA90870.1"/>
    <property type="molecule type" value="Genomic_DNA"/>
</dbReference>
<feature type="transmembrane region" description="Helical" evidence="1">
    <location>
        <begin position="6"/>
        <end position="32"/>
    </location>
</feature>